<feature type="compositionally biased region" description="Low complexity" evidence="1">
    <location>
        <begin position="220"/>
        <end position="249"/>
    </location>
</feature>
<name>A0A6P1NCW5_9PROT</name>
<gene>
    <name evidence="2" type="ORF">GT348_02475</name>
</gene>
<dbReference type="AlphaFoldDB" id="A0A6P1NCW5"/>
<feature type="region of interest" description="Disordered" evidence="1">
    <location>
        <begin position="92"/>
        <end position="157"/>
    </location>
</feature>
<dbReference type="Proteomes" id="UP000463975">
    <property type="component" value="Chromosome"/>
</dbReference>
<proteinExistence type="predicted"/>
<keyword evidence="3" id="KW-1185">Reference proteome</keyword>
<protein>
    <submittedName>
        <fullName evidence="2">DUF2076 family protein</fullName>
    </submittedName>
</protein>
<evidence type="ECO:0000313" key="2">
    <source>
        <dbReference type="EMBL" id="QHI95289.1"/>
    </source>
</evidence>
<feature type="compositionally biased region" description="Gly residues" evidence="1">
    <location>
        <begin position="250"/>
        <end position="270"/>
    </location>
</feature>
<evidence type="ECO:0000313" key="3">
    <source>
        <dbReference type="Proteomes" id="UP000463975"/>
    </source>
</evidence>
<dbReference type="Pfam" id="PF09849">
    <property type="entry name" value="DUF2076"/>
    <property type="match status" value="1"/>
</dbReference>
<organism evidence="2 3">
    <name type="scientific">Aristophania vespae</name>
    <dbReference type="NCBI Taxonomy" id="2697033"/>
    <lineage>
        <taxon>Bacteria</taxon>
        <taxon>Pseudomonadati</taxon>
        <taxon>Pseudomonadota</taxon>
        <taxon>Alphaproteobacteria</taxon>
        <taxon>Acetobacterales</taxon>
        <taxon>Acetobacteraceae</taxon>
        <taxon>Aristophania</taxon>
    </lineage>
</organism>
<evidence type="ECO:0000256" key="1">
    <source>
        <dbReference type="SAM" id="MobiDB-lite"/>
    </source>
</evidence>
<dbReference type="RefSeq" id="WP_160618367.1">
    <property type="nucleotide sequence ID" value="NZ_CP047652.1"/>
</dbReference>
<accession>A0A6P1NCW5</accession>
<feature type="region of interest" description="Disordered" evidence="1">
    <location>
        <begin position="220"/>
        <end position="270"/>
    </location>
</feature>
<dbReference type="InterPro" id="IPR018648">
    <property type="entry name" value="DUF2076"/>
</dbReference>
<reference evidence="2 3" key="1">
    <citation type="submission" date="2020-01" db="EMBL/GenBank/DDBJ databases">
        <title>Genome sequencing of strain KACC 21507.</title>
        <authorList>
            <person name="Heo J."/>
            <person name="Kim S.-J."/>
            <person name="Kim J.-S."/>
            <person name="Hong S.-B."/>
            <person name="Kwon S.-W."/>
        </authorList>
    </citation>
    <scope>NUCLEOTIDE SEQUENCE [LARGE SCALE GENOMIC DNA]</scope>
    <source>
        <strain evidence="2 3">KACC 21507</strain>
    </source>
</reference>
<dbReference type="KEGG" id="bomb:GT348_02475"/>
<dbReference type="EMBL" id="CP047652">
    <property type="protein sequence ID" value="QHI95289.1"/>
    <property type="molecule type" value="Genomic_DNA"/>
</dbReference>
<sequence length="270" mass="27636">MNSEERDLISRFVARVGAGHSAPGAQGGQVALAPIDPEADRFIAENFEKYPEARYRITQLAVVQEAALSQAQNRIRDLEFQLQQARSQLMQNNQQQQQSGGFLGGLFGGRKTPQQAPNAYPPGWGPQANMAQRPPMPQGGYQNGYAPPPGYQPGMFQRSGSGFLGSALSTAAGVAGGMMAANALEGLFSGHHGAAAGGADNAAGFGGDNAAGAAGGFGGSDPFDGAGTEGSGFSDGDFSQSGSDDFFGNDSGGFDGDFGGDFDGGGFDDF</sequence>